<evidence type="ECO:0000313" key="3">
    <source>
        <dbReference type="Proteomes" id="UP000225706"/>
    </source>
</evidence>
<dbReference type="AlphaFoldDB" id="A0A2B4SGC0"/>
<sequence>MTPLLSRDNDMTAWSKYKDKGSSTSGARGRPGDAKATSTVTRYFGLKEDNFDTLRKERCRRFWWCYLSSASYLYKTVRYELGLT</sequence>
<comment type="caution">
    <text evidence="2">The sequence shown here is derived from an EMBL/GenBank/DDBJ whole genome shotgun (WGS) entry which is preliminary data.</text>
</comment>
<dbReference type="Proteomes" id="UP000225706">
    <property type="component" value="Unassembled WGS sequence"/>
</dbReference>
<dbReference type="EMBL" id="LSMT01000099">
    <property type="protein sequence ID" value="PFX27607.1"/>
    <property type="molecule type" value="Genomic_DNA"/>
</dbReference>
<reference evidence="3" key="1">
    <citation type="journal article" date="2017" name="bioRxiv">
        <title>Comparative analysis of the genomes of Stylophora pistillata and Acropora digitifera provides evidence for extensive differences between species of corals.</title>
        <authorList>
            <person name="Voolstra C.R."/>
            <person name="Li Y."/>
            <person name="Liew Y.J."/>
            <person name="Baumgarten S."/>
            <person name="Zoccola D."/>
            <person name="Flot J.-F."/>
            <person name="Tambutte S."/>
            <person name="Allemand D."/>
            <person name="Aranda M."/>
        </authorList>
    </citation>
    <scope>NUCLEOTIDE SEQUENCE [LARGE SCALE GENOMIC DNA]</scope>
</reference>
<accession>A0A2B4SGC0</accession>
<protein>
    <submittedName>
        <fullName evidence="2">Uncharacterized protein</fullName>
    </submittedName>
</protein>
<gene>
    <name evidence="2" type="ORF">AWC38_SpisGene7671</name>
</gene>
<proteinExistence type="predicted"/>
<evidence type="ECO:0000256" key="1">
    <source>
        <dbReference type="SAM" id="MobiDB-lite"/>
    </source>
</evidence>
<keyword evidence="3" id="KW-1185">Reference proteome</keyword>
<evidence type="ECO:0000313" key="2">
    <source>
        <dbReference type="EMBL" id="PFX27607.1"/>
    </source>
</evidence>
<name>A0A2B4SGC0_STYPI</name>
<feature type="region of interest" description="Disordered" evidence="1">
    <location>
        <begin position="15"/>
        <end position="35"/>
    </location>
</feature>
<organism evidence="2 3">
    <name type="scientific">Stylophora pistillata</name>
    <name type="common">Smooth cauliflower coral</name>
    <dbReference type="NCBI Taxonomy" id="50429"/>
    <lineage>
        <taxon>Eukaryota</taxon>
        <taxon>Metazoa</taxon>
        <taxon>Cnidaria</taxon>
        <taxon>Anthozoa</taxon>
        <taxon>Hexacorallia</taxon>
        <taxon>Scleractinia</taxon>
        <taxon>Astrocoeniina</taxon>
        <taxon>Pocilloporidae</taxon>
        <taxon>Stylophora</taxon>
    </lineage>
</organism>